<evidence type="ECO:0000256" key="2">
    <source>
        <dbReference type="ARBA" id="ARBA00022448"/>
    </source>
</evidence>
<dbReference type="CDD" id="cd07346">
    <property type="entry name" value="ABC_6TM_exporters"/>
    <property type="match status" value="1"/>
</dbReference>
<feature type="transmembrane region" description="Helical" evidence="8">
    <location>
        <begin position="253"/>
        <end position="276"/>
    </location>
</feature>
<dbReference type="Gene3D" id="3.40.50.300">
    <property type="entry name" value="P-loop containing nucleotide triphosphate hydrolases"/>
    <property type="match status" value="1"/>
</dbReference>
<dbReference type="SUPFAM" id="SSF90123">
    <property type="entry name" value="ABC transporter transmembrane region"/>
    <property type="match status" value="1"/>
</dbReference>
<evidence type="ECO:0000256" key="7">
    <source>
        <dbReference type="ARBA" id="ARBA00023136"/>
    </source>
</evidence>
<feature type="transmembrane region" description="Helical" evidence="8">
    <location>
        <begin position="169"/>
        <end position="187"/>
    </location>
</feature>
<protein>
    <submittedName>
        <fullName evidence="11">ABC transporter-related protein</fullName>
    </submittedName>
</protein>
<dbReference type="PROSITE" id="PS50893">
    <property type="entry name" value="ABC_TRANSPORTER_2"/>
    <property type="match status" value="1"/>
</dbReference>
<dbReference type="InterPro" id="IPR036640">
    <property type="entry name" value="ABC1_TM_sf"/>
</dbReference>
<keyword evidence="4" id="KW-0547">Nucleotide-binding</keyword>
<dbReference type="InterPro" id="IPR011527">
    <property type="entry name" value="ABC1_TM_dom"/>
</dbReference>
<feature type="domain" description="ABC transporter" evidence="9">
    <location>
        <begin position="345"/>
        <end position="579"/>
    </location>
</feature>
<proteinExistence type="predicted"/>
<evidence type="ECO:0000259" key="10">
    <source>
        <dbReference type="PROSITE" id="PS50929"/>
    </source>
</evidence>
<dbReference type="FunFam" id="3.40.50.300:FF:000287">
    <property type="entry name" value="Multidrug ABC transporter ATP-binding protein"/>
    <property type="match status" value="1"/>
</dbReference>
<dbReference type="SUPFAM" id="SSF52540">
    <property type="entry name" value="P-loop containing nucleoside triphosphate hydrolases"/>
    <property type="match status" value="1"/>
</dbReference>
<dbReference type="EMBL" id="LCBE01000006">
    <property type="protein sequence ID" value="KKS04482.1"/>
    <property type="molecule type" value="Genomic_DNA"/>
</dbReference>
<keyword evidence="3 8" id="KW-0812">Transmembrane</keyword>
<dbReference type="AlphaFoldDB" id="A0A0G0VXP7"/>
<keyword evidence="6 8" id="KW-1133">Transmembrane helix</keyword>
<sequence length="586" mass="66898">MFNFKDSFSYIWPTISKYKWQFYGIFLLYAARPLLSNTVVPIFYKKIVDLVANTNIDRHVLADSLFHYVAFIAFTFIIANVLVRFGQFMLSEFQSNVMRDLDNLAFSKLQNHSYLFFADNFSGSLVNKTKKFVKSFESMHDMAIDNFWNPLVAFVAIFIVFFIQSPPIAYVFLGIYSIYVFIAVFLSKRKIRYYIEKADADSRITGYLADALTNILSTKSSSASMREIDRFGEATEEVHFLRLRAWNFSNRQLIVQSVLTVSVQIICLFLAVELWISGKITAGMFVLIQSYSITIGNYFWDLGRALVKFTEASSDMKEMVDIFKRTPDVLDLPRPEKCRIKDGNIEINNIDFQYEGNVEVFHNFSLSIKKGEKVGLVGHSGGGKSTITKLLMRFVDITSGEILIDGQDIRKITQDNLRKHISYISQEPILFHRSIRDNIAYSKPNASEGEIIDVAKKAHAHEFISKLPHGYDTLVGERGIKLSGGERQRVAIARAMLKDSPILMLDEATSSLDSVSEHYIQDAFNELMKGKTTIVIAHRLSTIQKMDRIIVLDKGQIVEEGTHKELLEKNGMYANLWNHQTGGFLD</sequence>
<comment type="caution">
    <text evidence="11">The sequence shown here is derived from an EMBL/GenBank/DDBJ whole genome shotgun (WGS) entry which is preliminary data.</text>
</comment>
<keyword evidence="2" id="KW-0813">Transport</keyword>
<dbReference type="PROSITE" id="PS00211">
    <property type="entry name" value="ABC_TRANSPORTER_1"/>
    <property type="match status" value="1"/>
</dbReference>
<dbReference type="GO" id="GO:0005524">
    <property type="term" value="F:ATP binding"/>
    <property type="evidence" value="ECO:0007669"/>
    <property type="project" value="UniProtKB-KW"/>
</dbReference>
<dbReference type="Pfam" id="PF00005">
    <property type="entry name" value="ABC_tran"/>
    <property type="match status" value="1"/>
</dbReference>
<feature type="transmembrane region" description="Helical" evidence="8">
    <location>
        <begin position="20"/>
        <end position="44"/>
    </location>
</feature>
<dbReference type="PANTHER" id="PTHR43394:SF1">
    <property type="entry name" value="ATP-BINDING CASSETTE SUB-FAMILY B MEMBER 10, MITOCHONDRIAL"/>
    <property type="match status" value="1"/>
</dbReference>
<dbReference type="GO" id="GO:0016887">
    <property type="term" value="F:ATP hydrolysis activity"/>
    <property type="evidence" value="ECO:0007669"/>
    <property type="project" value="InterPro"/>
</dbReference>
<dbReference type="GO" id="GO:0005886">
    <property type="term" value="C:plasma membrane"/>
    <property type="evidence" value="ECO:0007669"/>
    <property type="project" value="UniProtKB-SubCell"/>
</dbReference>
<keyword evidence="5" id="KW-0067">ATP-binding</keyword>
<feature type="transmembrane region" description="Helical" evidence="8">
    <location>
        <begin position="65"/>
        <end position="89"/>
    </location>
</feature>
<dbReference type="InterPro" id="IPR017871">
    <property type="entry name" value="ABC_transporter-like_CS"/>
</dbReference>
<reference evidence="11 12" key="1">
    <citation type="journal article" date="2015" name="Nature">
        <title>rRNA introns, odd ribosomes, and small enigmatic genomes across a large radiation of phyla.</title>
        <authorList>
            <person name="Brown C.T."/>
            <person name="Hug L.A."/>
            <person name="Thomas B.C."/>
            <person name="Sharon I."/>
            <person name="Castelle C.J."/>
            <person name="Singh A."/>
            <person name="Wilkins M.J."/>
            <person name="Williams K.H."/>
            <person name="Banfield J.F."/>
        </authorList>
    </citation>
    <scope>NUCLEOTIDE SEQUENCE [LARGE SCALE GENOMIC DNA]</scope>
</reference>
<evidence type="ECO:0000256" key="8">
    <source>
        <dbReference type="SAM" id="Phobius"/>
    </source>
</evidence>
<dbReference type="Proteomes" id="UP000034236">
    <property type="component" value="Unassembled WGS sequence"/>
</dbReference>
<dbReference type="InterPro" id="IPR027417">
    <property type="entry name" value="P-loop_NTPase"/>
</dbReference>
<evidence type="ECO:0000256" key="1">
    <source>
        <dbReference type="ARBA" id="ARBA00004651"/>
    </source>
</evidence>
<dbReference type="InterPro" id="IPR003439">
    <property type="entry name" value="ABC_transporter-like_ATP-bd"/>
</dbReference>
<dbReference type="InterPro" id="IPR039421">
    <property type="entry name" value="Type_1_exporter"/>
</dbReference>
<evidence type="ECO:0000256" key="5">
    <source>
        <dbReference type="ARBA" id="ARBA00022840"/>
    </source>
</evidence>
<dbReference type="Gene3D" id="1.20.1560.10">
    <property type="entry name" value="ABC transporter type 1, transmembrane domain"/>
    <property type="match status" value="1"/>
</dbReference>
<name>A0A0G0VXP7_9BACT</name>
<dbReference type="InterPro" id="IPR003593">
    <property type="entry name" value="AAA+_ATPase"/>
</dbReference>
<evidence type="ECO:0000256" key="3">
    <source>
        <dbReference type="ARBA" id="ARBA00022692"/>
    </source>
</evidence>
<comment type="subcellular location">
    <subcellularLocation>
        <location evidence="1">Cell membrane</location>
        <topology evidence="1">Multi-pass membrane protein</topology>
    </subcellularLocation>
</comment>
<evidence type="ECO:0000313" key="12">
    <source>
        <dbReference type="Proteomes" id="UP000034236"/>
    </source>
</evidence>
<evidence type="ECO:0000256" key="6">
    <source>
        <dbReference type="ARBA" id="ARBA00022989"/>
    </source>
</evidence>
<evidence type="ECO:0000259" key="9">
    <source>
        <dbReference type="PROSITE" id="PS50893"/>
    </source>
</evidence>
<evidence type="ECO:0000313" key="11">
    <source>
        <dbReference type="EMBL" id="KKS04482.1"/>
    </source>
</evidence>
<dbReference type="PROSITE" id="PS50929">
    <property type="entry name" value="ABC_TM1F"/>
    <property type="match status" value="1"/>
</dbReference>
<evidence type="ECO:0000256" key="4">
    <source>
        <dbReference type="ARBA" id="ARBA00022741"/>
    </source>
</evidence>
<dbReference type="Pfam" id="PF00664">
    <property type="entry name" value="ABC_membrane"/>
    <property type="match status" value="1"/>
</dbReference>
<feature type="domain" description="ABC transmembrane type-1" evidence="10">
    <location>
        <begin position="35"/>
        <end position="311"/>
    </location>
</feature>
<organism evidence="11 12">
    <name type="scientific">Candidatus Nomurabacteria bacterium GW2011_GWA2_41_25</name>
    <dbReference type="NCBI Taxonomy" id="1618736"/>
    <lineage>
        <taxon>Bacteria</taxon>
        <taxon>Candidatus Nomuraibacteriota</taxon>
    </lineage>
</organism>
<feature type="transmembrane region" description="Helical" evidence="8">
    <location>
        <begin position="147"/>
        <end position="163"/>
    </location>
</feature>
<dbReference type="PANTHER" id="PTHR43394">
    <property type="entry name" value="ATP-DEPENDENT PERMEASE MDL1, MITOCHONDRIAL"/>
    <property type="match status" value="1"/>
</dbReference>
<dbReference type="GO" id="GO:0015421">
    <property type="term" value="F:ABC-type oligopeptide transporter activity"/>
    <property type="evidence" value="ECO:0007669"/>
    <property type="project" value="TreeGrafter"/>
</dbReference>
<accession>A0A0G0VXP7</accession>
<keyword evidence="7 8" id="KW-0472">Membrane</keyword>
<dbReference type="SMART" id="SM00382">
    <property type="entry name" value="AAA"/>
    <property type="match status" value="1"/>
</dbReference>
<gene>
    <name evidence="11" type="ORF">UU58_C0006G0008</name>
</gene>